<dbReference type="AlphaFoldDB" id="A0A2W5MMU6"/>
<dbReference type="InterPro" id="IPR001769">
    <property type="entry name" value="Gingipain"/>
</dbReference>
<dbReference type="Proteomes" id="UP000249046">
    <property type="component" value="Unassembled WGS sequence"/>
</dbReference>
<dbReference type="SUPFAM" id="SSF52129">
    <property type="entry name" value="Caspase-like"/>
    <property type="match status" value="1"/>
</dbReference>
<evidence type="ECO:0000313" key="5">
    <source>
        <dbReference type="Proteomes" id="UP000249046"/>
    </source>
</evidence>
<feature type="compositionally biased region" description="Pro residues" evidence="2">
    <location>
        <begin position="939"/>
        <end position="952"/>
    </location>
</feature>
<comment type="caution">
    <text evidence="4">The sequence shown here is derived from an EMBL/GenBank/DDBJ whole genome shotgun (WGS) entry which is preliminary data.</text>
</comment>
<evidence type="ECO:0000256" key="2">
    <source>
        <dbReference type="SAM" id="MobiDB-lite"/>
    </source>
</evidence>
<sequence length="952" mass="104129">MVLPGRTSSRMPTLRMSAGVLRVVFIAATRHQAVFSMRHSSSARRLGLRLLALMCLTSPVAALACSGRAHIEIMQSGVYALEHAVLVAAQPGLADCAADDLVLMHRDGEVPIRVVGAVDGRFGAGARIEWVGHQLHGPESWNDAYSIHNVYLLGAAPGPHKRIVDAAPAAQNGASAGLQRTLHLEQDNLMIRLDPSQQKPWQEPDVWQWAKLTHVDPDPFKADFDLPDLAGRGPDVAMTLNFRGLSSLFAPMNQKANKPADHQVELRVNGRLLTTLDWNSRDEVRKDLVVPLGLLKARGNTLELRIPKRPVPWQPQNDIVDVVMFNWAELRYPIAGDLDAGVFALSVRDGQHGDQALRYAGAGTPVLFGDDGVRRPGQAAEGAYRFAAAPAGVDQYPTLDGQLAAPAAVRAAADGTDWRKPGEGYDYLIVSHATLMDAVRPLAEFHRQRGLKVALIDPQEAYDQFNGGISHPQAIRRLVDVAWNEWPEPRPRFLLLVGKASFDIRHDTYDDGRYAKWTNLELLYPNQFGGIASTANPNRTEKLADSNLIPTWQFPSPEGQSASDNGFVTVGREKLPKGEEEWKPVLAVGRFPVVKPEEVTAIVNKTIRYMTDPPIGRWRREAMMITDDSTYFHTLSDQLADELDDLGFATSRIYAHKEEEHNVAHQSAIRDGLNDGQLLVHFIGHGGRYIWRTGAPDVRKNHDLFTLDDVSGLTNGGRLPVILSMTCYSAPFDNPSEDSIGERFLREADRGAVAVFAASWRNTPSAAFSKALMTEMLEPGQTIGEGIVKAKNSINSRILVEMYNLLGDPALVMELPRDPLQIARSDDRWSRDLLISLPMQRFDGEIVVDWVDAAGKKQTSATYRIDQPRFRLPIPRLADGEPSKLRAYAYDTTTGKDALGTFVLHEPPPPAAAEAAQAGKTAAGAAPSVVIGQPATGAAPPPASAPAPAPAR</sequence>
<dbReference type="Pfam" id="PF01364">
    <property type="entry name" value="Peptidase_C25"/>
    <property type="match status" value="1"/>
</dbReference>
<protein>
    <recommendedName>
        <fullName evidence="3">Gingipain domain-containing protein</fullName>
    </recommendedName>
</protein>
<organism evidence="4 5">
    <name type="scientific">Rhodanobacter denitrificans</name>
    <dbReference type="NCBI Taxonomy" id="666685"/>
    <lineage>
        <taxon>Bacteria</taxon>
        <taxon>Pseudomonadati</taxon>
        <taxon>Pseudomonadota</taxon>
        <taxon>Gammaproteobacteria</taxon>
        <taxon>Lysobacterales</taxon>
        <taxon>Rhodanobacteraceae</taxon>
        <taxon>Rhodanobacter</taxon>
    </lineage>
</organism>
<feature type="region of interest" description="Disordered" evidence="2">
    <location>
        <begin position="906"/>
        <end position="952"/>
    </location>
</feature>
<feature type="compositionally biased region" description="Low complexity" evidence="2">
    <location>
        <begin position="912"/>
        <end position="927"/>
    </location>
</feature>
<dbReference type="Gene3D" id="3.40.50.1460">
    <property type="match status" value="1"/>
</dbReference>
<evidence type="ECO:0000313" key="4">
    <source>
        <dbReference type="EMBL" id="PZQ14800.1"/>
    </source>
</evidence>
<proteinExistence type="predicted"/>
<accession>A0A2W5MMU6</accession>
<keyword evidence="1" id="KW-0732">Signal</keyword>
<dbReference type="InterPro" id="IPR029031">
    <property type="entry name" value="Gingipain_N_sf"/>
</dbReference>
<dbReference type="Gene3D" id="3.40.50.10390">
    <property type="entry name" value="Gingipain r, domain 1"/>
    <property type="match status" value="1"/>
</dbReference>
<dbReference type="GO" id="GO:0008234">
    <property type="term" value="F:cysteine-type peptidase activity"/>
    <property type="evidence" value="ECO:0007669"/>
    <property type="project" value="InterPro"/>
</dbReference>
<feature type="domain" description="Gingipain" evidence="3">
    <location>
        <begin position="427"/>
        <end position="812"/>
    </location>
</feature>
<evidence type="ECO:0000256" key="1">
    <source>
        <dbReference type="ARBA" id="ARBA00022729"/>
    </source>
</evidence>
<dbReference type="GO" id="GO:0006508">
    <property type="term" value="P:proteolysis"/>
    <property type="evidence" value="ECO:0007669"/>
    <property type="project" value="InterPro"/>
</dbReference>
<reference evidence="4 5" key="1">
    <citation type="submission" date="2017-08" db="EMBL/GenBank/DDBJ databases">
        <title>Infants hospitalized years apart are colonized by the same room-sourced microbial strains.</title>
        <authorList>
            <person name="Brooks B."/>
            <person name="Olm M.R."/>
            <person name="Firek B.A."/>
            <person name="Baker R."/>
            <person name="Thomas B.C."/>
            <person name="Morowitz M.J."/>
            <person name="Banfield J.F."/>
        </authorList>
    </citation>
    <scope>NUCLEOTIDE SEQUENCE [LARGE SCALE GENOMIC DNA]</scope>
    <source>
        <strain evidence="4">S2_005_003_R2_42</strain>
    </source>
</reference>
<evidence type="ECO:0000259" key="3">
    <source>
        <dbReference type="Pfam" id="PF01364"/>
    </source>
</evidence>
<gene>
    <name evidence="4" type="ORF">DI564_09875</name>
</gene>
<dbReference type="EMBL" id="QFPO01000007">
    <property type="protein sequence ID" value="PZQ14800.1"/>
    <property type="molecule type" value="Genomic_DNA"/>
</dbReference>
<dbReference type="CDD" id="cd02258">
    <property type="entry name" value="Peptidase_C25_N"/>
    <property type="match status" value="1"/>
</dbReference>
<name>A0A2W5MMU6_9GAMM</name>
<dbReference type="InterPro" id="IPR029030">
    <property type="entry name" value="Caspase-like_dom_sf"/>
</dbReference>